<dbReference type="PROSITE" id="PS00678">
    <property type="entry name" value="WD_REPEATS_1"/>
    <property type="match status" value="1"/>
</dbReference>
<keyword evidence="7" id="KW-0234">DNA repair</keyword>
<keyword evidence="13" id="KW-1185">Reference proteome</keyword>
<reference evidence="12" key="1">
    <citation type="submission" date="2021-06" db="EMBL/GenBank/DDBJ databases">
        <authorList>
            <person name="Kallberg Y."/>
            <person name="Tangrot J."/>
            <person name="Rosling A."/>
        </authorList>
    </citation>
    <scope>NUCLEOTIDE SEQUENCE</scope>
    <source>
        <strain evidence="12">FL130A</strain>
    </source>
</reference>
<dbReference type="GO" id="GO:0006281">
    <property type="term" value="P:DNA repair"/>
    <property type="evidence" value="ECO:0007669"/>
    <property type="project" value="UniProtKB-KW"/>
</dbReference>
<dbReference type="PANTHER" id="PTHR15271">
    <property type="entry name" value="CHROMATIN ASSEMBLY FACTOR 1 SUBUNIT B"/>
    <property type="match status" value="1"/>
</dbReference>
<evidence type="ECO:0000256" key="10">
    <source>
        <dbReference type="SAM" id="MobiDB-lite"/>
    </source>
</evidence>
<evidence type="ECO:0000256" key="7">
    <source>
        <dbReference type="ARBA" id="ARBA00023204"/>
    </source>
</evidence>
<dbReference type="InterPro" id="IPR055410">
    <property type="entry name" value="Beta-prop_CAF1B_HIR1"/>
</dbReference>
<evidence type="ECO:0000256" key="8">
    <source>
        <dbReference type="ARBA" id="ARBA00023242"/>
    </source>
</evidence>
<dbReference type="SMART" id="SM00320">
    <property type="entry name" value="WD40"/>
    <property type="match status" value="5"/>
</dbReference>
<sequence>MKVDTYQIYWHDALPIYSADFEPSSTGRLATAGGDSNVRMWKVTKSTKSDDTLPRIDYLSTLNRHTAPVNVVRFAPTGGILASAGDDGSIILWSLNEDQESKHVSLVGNSENDAELERESWRVKKFLRGSAADIYDLAWSPDGKYIITGSIDNTARIWNVNGGTCLYVLAGHSHYVQGVAWDPLGKSVHIYSYQIQDDGSFAITDLGKNLIYKRDVIKDNSNSNDTTPDNSPIKQTQNGVSLDPNLFTKGENVLLSKFNAVHASNEKLGSHESHSSATTKTMNTLIAENSVFNNDNESLSPVIHPRTLQDTATDMVAESSLNTPPKTTPSKPFSKSFRMYCDETLKSFFRRLAFTPDGSLLLTPAALYRNSTTQNEVQQTTRIHKEAKNAVYLYLRNKLNKMPIACLKGFEKSSICVKCSPVLYKLRVIESSSFPSEIDASLSKMSITEKNNPSKFLDLPYRIIYAVATQDAVFIYDTQQLSPLAMVTNLHYATFTDVTWSIDGNILIIASADGFCSVLWFDEGELGEPYYNRNVINEKPKISNTITINNIPKDNVVMTAIDDSLRVEAQLSPQTNLSLVPQDQKDQNGTNTLCSPNQPNIDQSQTPNNQKRRIVPTLVQSLDI</sequence>
<proteinExistence type="inferred from homology"/>
<dbReference type="InterPro" id="IPR045145">
    <property type="entry name" value="PTHR15271"/>
</dbReference>
<dbReference type="Pfam" id="PF24105">
    <property type="entry name" value="Beta-prop_CAF1B_HIR1"/>
    <property type="match status" value="2"/>
</dbReference>
<dbReference type="PROSITE" id="PS50294">
    <property type="entry name" value="WD_REPEATS_REGION"/>
    <property type="match status" value="2"/>
</dbReference>
<feature type="domain" description="CAF1B/HIR1 beta-propeller" evidence="11">
    <location>
        <begin position="1"/>
        <end position="192"/>
    </location>
</feature>
<accession>A0A9N8V9A0</accession>
<protein>
    <submittedName>
        <fullName evidence="12">10998_t:CDS:1</fullName>
    </submittedName>
</protein>
<dbReference type="PANTHER" id="PTHR15271:SF4">
    <property type="entry name" value="CHROMATIN ASSEMBLY FACTOR 1 SUBUNIT B"/>
    <property type="match status" value="1"/>
</dbReference>
<feature type="compositionally biased region" description="Polar residues" evidence="10">
    <location>
        <begin position="576"/>
        <end position="609"/>
    </location>
</feature>
<feature type="domain" description="CAF1B/HIR1 beta-propeller" evidence="11">
    <location>
        <begin position="309"/>
        <end position="526"/>
    </location>
</feature>
<keyword evidence="8" id="KW-0539">Nucleus</keyword>
<dbReference type="SUPFAM" id="SSF50978">
    <property type="entry name" value="WD40 repeat-like"/>
    <property type="match status" value="1"/>
</dbReference>
<feature type="region of interest" description="Disordered" evidence="10">
    <location>
        <begin position="576"/>
        <end position="616"/>
    </location>
</feature>
<keyword evidence="5" id="KW-0227">DNA damage</keyword>
<dbReference type="PROSITE" id="PS50082">
    <property type="entry name" value="WD_REPEATS_2"/>
    <property type="match status" value="2"/>
</dbReference>
<evidence type="ECO:0000256" key="1">
    <source>
        <dbReference type="ARBA" id="ARBA00004123"/>
    </source>
</evidence>
<feature type="compositionally biased region" description="Low complexity" evidence="10">
    <location>
        <begin position="219"/>
        <end position="232"/>
    </location>
</feature>
<dbReference type="AlphaFoldDB" id="A0A9N8V9A0"/>
<evidence type="ECO:0000256" key="2">
    <source>
        <dbReference type="ARBA" id="ARBA00007306"/>
    </source>
</evidence>
<name>A0A9N8V9A0_9GLOM</name>
<comment type="similarity">
    <text evidence="2">Belongs to the WD repeat HIR1 family.</text>
</comment>
<dbReference type="OrthoDB" id="71227at2759"/>
<dbReference type="Proteomes" id="UP000789508">
    <property type="component" value="Unassembled WGS sequence"/>
</dbReference>
<evidence type="ECO:0000313" key="13">
    <source>
        <dbReference type="Proteomes" id="UP000789508"/>
    </source>
</evidence>
<evidence type="ECO:0000256" key="5">
    <source>
        <dbReference type="ARBA" id="ARBA00022763"/>
    </source>
</evidence>
<dbReference type="GO" id="GO:0005634">
    <property type="term" value="C:nucleus"/>
    <property type="evidence" value="ECO:0007669"/>
    <property type="project" value="UniProtKB-SubCell"/>
</dbReference>
<dbReference type="Gene3D" id="2.130.10.10">
    <property type="entry name" value="YVTN repeat-like/Quinoprotein amine dehydrogenase"/>
    <property type="match status" value="2"/>
</dbReference>
<evidence type="ECO:0000256" key="6">
    <source>
        <dbReference type="ARBA" id="ARBA00022853"/>
    </source>
</evidence>
<feature type="repeat" description="WD" evidence="9">
    <location>
        <begin position="62"/>
        <end position="103"/>
    </location>
</feature>
<evidence type="ECO:0000256" key="3">
    <source>
        <dbReference type="ARBA" id="ARBA00022574"/>
    </source>
</evidence>
<evidence type="ECO:0000256" key="9">
    <source>
        <dbReference type="PROSITE-ProRule" id="PRU00221"/>
    </source>
</evidence>
<dbReference type="GO" id="GO:0006334">
    <property type="term" value="P:nucleosome assembly"/>
    <property type="evidence" value="ECO:0007669"/>
    <property type="project" value="TreeGrafter"/>
</dbReference>
<dbReference type="InterPro" id="IPR015943">
    <property type="entry name" value="WD40/YVTN_repeat-like_dom_sf"/>
</dbReference>
<comment type="subcellular location">
    <subcellularLocation>
        <location evidence="1">Nucleus</location>
    </subcellularLocation>
</comment>
<comment type="caution">
    <text evidence="12">The sequence shown here is derived from an EMBL/GenBank/DDBJ whole genome shotgun (WGS) entry which is preliminary data.</text>
</comment>
<feature type="region of interest" description="Disordered" evidence="10">
    <location>
        <begin position="218"/>
        <end position="241"/>
    </location>
</feature>
<keyword evidence="3 9" id="KW-0853">WD repeat</keyword>
<keyword evidence="4" id="KW-0677">Repeat</keyword>
<dbReference type="GO" id="GO:0033186">
    <property type="term" value="C:CAF-1 complex"/>
    <property type="evidence" value="ECO:0007669"/>
    <property type="project" value="TreeGrafter"/>
</dbReference>
<dbReference type="GO" id="GO:0006335">
    <property type="term" value="P:DNA replication-dependent chromatin assembly"/>
    <property type="evidence" value="ECO:0007669"/>
    <property type="project" value="InterPro"/>
</dbReference>
<evidence type="ECO:0000313" key="12">
    <source>
        <dbReference type="EMBL" id="CAG8447556.1"/>
    </source>
</evidence>
<gene>
    <name evidence="12" type="ORF">ALEPTO_LOCUS788</name>
</gene>
<dbReference type="EMBL" id="CAJVPS010000066">
    <property type="protein sequence ID" value="CAG8447556.1"/>
    <property type="molecule type" value="Genomic_DNA"/>
</dbReference>
<keyword evidence="6" id="KW-0156">Chromatin regulator</keyword>
<evidence type="ECO:0000256" key="4">
    <source>
        <dbReference type="ARBA" id="ARBA00022737"/>
    </source>
</evidence>
<dbReference type="InterPro" id="IPR036322">
    <property type="entry name" value="WD40_repeat_dom_sf"/>
</dbReference>
<dbReference type="InterPro" id="IPR001680">
    <property type="entry name" value="WD40_rpt"/>
</dbReference>
<feature type="repeat" description="WD" evidence="9">
    <location>
        <begin position="127"/>
        <end position="168"/>
    </location>
</feature>
<dbReference type="InterPro" id="IPR019775">
    <property type="entry name" value="WD40_repeat_CS"/>
</dbReference>
<organism evidence="12 13">
    <name type="scientific">Ambispora leptoticha</name>
    <dbReference type="NCBI Taxonomy" id="144679"/>
    <lineage>
        <taxon>Eukaryota</taxon>
        <taxon>Fungi</taxon>
        <taxon>Fungi incertae sedis</taxon>
        <taxon>Mucoromycota</taxon>
        <taxon>Glomeromycotina</taxon>
        <taxon>Glomeromycetes</taxon>
        <taxon>Archaeosporales</taxon>
        <taxon>Ambisporaceae</taxon>
        <taxon>Ambispora</taxon>
    </lineage>
</organism>
<evidence type="ECO:0000259" key="11">
    <source>
        <dbReference type="Pfam" id="PF24105"/>
    </source>
</evidence>